<reference evidence="1 2" key="1">
    <citation type="journal article" date="2021" name="Appl. Environ. Microbiol.">
        <title>Genetic linkage and physical mapping for an oyster mushroom Pleurotus cornucopiae and QTL analysis for the trait cap color.</title>
        <authorList>
            <person name="Zhang Y."/>
            <person name="Gao W."/>
            <person name="Sonnenberg A."/>
            <person name="Chen Q."/>
            <person name="Zhang J."/>
            <person name="Huang C."/>
        </authorList>
    </citation>
    <scope>NUCLEOTIDE SEQUENCE [LARGE SCALE GENOMIC DNA]</scope>
    <source>
        <strain evidence="1">CCMSSC00406</strain>
    </source>
</reference>
<proteinExistence type="predicted"/>
<evidence type="ECO:0000313" key="1">
    <source>
        <dbReference type="EMBL" id="KAG9221895.1"/>
    </source>
</evidence>
<sequence>MPSGEVDTSFIVSSVLASGKSLYVPKIDKLTPGRMDILRVYDSDDLSSLPPGTWGIREPDVSRNGELRQSVLDDDCDDLDVILVPGVAFDHALSRLGHGKGYYDRFISSYVASGRKRPVLVALALREQILASEIVPMGEHDWAMDYIVGPDGVITRGDMSKGERSGKRSIPRRLLSFDSARTLDTNPAGPPVDSVPPTWTNVGLTESPQDEDTPQLNKPETKAASKARIRKLPSLPLRPGTPESANLPASPSVARWETLRRHVVQTTPTEGRPQSPQPSVISSTSTVVPPRSATPKPSRFARLGFRQVVDQAREVAVDDTRRLAQDIQKACLVAHYGDQATSKREPFSAASSTLHLPFMMNYSHSLPSSSNPSVVNLNLTKGKELRRPMSIQSLSTAGRAVPSVKPLHQLLVHVNPVNPLPRENMVISALLTPFLAQEASSRTLEERKVAIDVFELILKGWDPSDQSAALERCLWCCKAALQPSVSRRQIISLLRRMLPHEPSYVPKTAQAFVCIIEAIFSLLPTYHASPFADPAAEDTLLLQEIVFGLSSNLQLDLKSVEEEYKALSSSKEKIGQALVVEALARCLERSSSSNQRWILVHLFKEYWEPSKEDVQFQPLTGSIRARAIRSFCHATLALLKKTAEHAIRVSDSRLVVQILRTRVLTEVQALDGPGSHYAKEAVCHLILEVMMLEDSSETSQWSVGVVSRWYRGSSDMVGSFENLLRRVSVEQEWRDVLRWLSRLLEVLPHDVCQKFLLSMIPSFNEHLADNTPPSPNLVLTTLLQQLASVFPRIFYKPFFSCAASNKDVVVLNHLRVLTAISKFLPDLWMRDAEMVAVALLSDPGAKANNGTTATPAWGVPRLGQSVILMEIISSLQTVRHRKEGAPSADHALVDAVKFALSLEARLAAGLDVKEQTLLVPAFHRSLYCVLFREIRLLTKSLKPAPWLSRTITWFVDAHGDEDNAGRDRFNDEIHVCVDQVSVVYELAQESSQSGNQRRSTLLLSPTTKDTFGGVSTTAEGGIASLLEKKKPLLESLAKGFTPKVLKLLVAVSALLSGDDLRCISRILWVGHLEDDQRTIAPACFLIMQCAEKEPLEISATVEVDLRRLLGAIRKLSILSHWRFQLLSQRINTDRAHRPFKLARGPLPFIGTDMGSSQFEVQEDPNELKDKLPLELRKQLAEIGWASEDDEVDQRMQLIKTPLSILPSHYIDRLDVMQEQLPASPSSPSLSPGSSPGLSPVDKSDEGGLLRRNSSTGGPLYGVKRKAVFVPALASLIPRLALVVHDPDLNVVSAARGLLMDFMRNDPGLLIRPILDMLSGDQKDTSAAVSCMQALLHLRNILPPPATHHLFNHLVGFLKFVSRQAADAPDALHDYAYVVSVISTLAPQVHSLAIRDFRRAKVETLLVPTGHLWFPPSAPSATLFPRSIRETRNPFEDKLSSAVGGLVYITMVRVSQNLLYLEMLKKNPQDVQHIRKNITRIALPSMDEYPDVFPLELKDYFPSKERPPGRKVPPATKTLLTNLSLMLSRSYLLLIAQVFRSLPRTLSDRSDLSVLVDGLNRVLLKHGDDIGIVGHAMIALMVASTRFRRLFVSGGYILFMPAVIKVYVQAEGHQGIRSAIEYATNRFHALHQEAFVFQSLEAAAHLMKSPTIDCEWFAQGIFTLFSSLKRASSAAFNDAAGIHDANKVQEREALLMKTAEEQPQAIFKFLRPDASKGRTSIDDALPEEYEAKPMSVDNFVRLLLTVIAHDPATMRAELFLHLFRFLVGHFYHASSSARNVLSEGVLALPMLLLRAQSKSKNVDPANVDHSADNVTLHSLSSESFFRNELFDKSKSPSDVFAMRQDYLQLIVSYCRSGGDPGRSMAFVFGMVDQMLKDTSLASRSYVATFLSDFTRAALLRDPPVPIHHATAFLQSLQPVIALHAGSVDLASVVEVIIELMADGTYGSDINFVRCILTQVCAPALAVCETEKKSKSAFTEKLSRLIAHCVPIRGADVMALFEKKINPSYEFLVSIVLPFALTVETSSDVGPEGRWSETDHRQTLKNVWVRLVAYAMGACRGPPNATKGSESLLSRLRGKPTASETQLTTLVVGLQIIKVALVRAQDELHSSLPSIWMRLGTLLRSLVNDGSARFALAGGDTSVNASPMHSPRSSGQFDNVNLSIVTDLHMKSPSLYSRAFQRPRMVDYVTWSLLEFICLYRTPLVLQMRMSLREKMVGLERDLQAQQATMPSSPGNKRISSTMFSKPRRRLSGLPSPGSSPKLSPVSSSPHLMRSPQIITPPPASPSPATLAPHIIHLGPAEVNARRPFSSPGEVSETGRLSLKSVRVKSLPLIQQTYRRIRAVQTFMGYGHTLLPMPRTSKWGEDIEPDESEVRVWSTRDALHAITQEMRDLMEEFEDSNDILVEAISDPTLPQPSSPFILT</sequence>
<organism evidence="1 2">
    <name type="scientific">Pleurotus cornucopiae</name>
    <name type="common">Cornucopia mushroom</name>
    <dbReference type="NCBI Taxonomy" id="5321"/>
    <lineage>
        <taxon>Eukaryota</taxon>
        <taxon>Fungi</taxon>
        <taxon>Dikarya</taxon>
        <taxon>Basidiomycota</taxon>
        <taxon>Agaricomycotina</taxon>
        <taxon>Agaricomycetes</taxon>
        <taxon>Agaricomycetidae</taxon>
        <taxon>Agaricales</taxon>
        <taxon>Pleurotineae</taxon>
        <taxon>Pleurotaceae</taxon>
        <taxon>Pleurotus</taxon>
    </lineage>
</organism>
<evidence type="ECO:0000313" key="2">
    <source>
        <dbReference type="Proteomes" id="UP000824881"/>
    </source>
</evidence>
<accession>A0ACB7IVY4</accession>
<comment type="caution">
    <text evidence="1">The sequence shown here is derived from an EMBL/GenBank/DDBJ whole genome shotgun (WGS) entry which is preliminary data.</text>
</comment>
<name>A0ACB7IVY4_PLECO</name>
<keyword evidence="2" id="KW-1185">Reference proteome</keyword>
<protein>
    <submittedName>
        <fullName evidence="1">Uncharacterized protein</fullName>
    </submittedName>
</protein>
<gene>
    <name evidence="1" type="ORF">CCMSSC00406_0005720</name>
</gene>
<dbReference type="EMBL" id="WQMT02000006">
    <property type="protein sequence ID" value="KAG9221895.1"/>
    <property type="molecule type" value="Genomic_DNA"/>
</dbReference>
<dbReference type="Proteomes" id="UP000824881">
    <property type="component" value="Unassembled WGS sequence"/>
</dbReference>